<gene>
    <name evidence="1" type="ORF">DCC81_14570</name>
</gene>
<dbReference type="AlphaFoldDB" id="A0A2T7BGV2"/>
<dbReference type="OrthoDB" id="650598at2"/>
<dbReference type="PROSITE" id="PS51257">
    <property type="entry name" value="PROKAR_LIPOPROTEIN"/>
    <property type="match status" value="1"/>
</dbReference>
<evidence type="ECO:0000313" key="1">
    <source>
        <dbReference type="EMBL" id="PUZ25505.1"/>
    </source>
</evidence>
<comment type="caution">
    <text evidence="1">The sequence shown here is derived from an EMBL/GenBank/DDBJ whole genome shotgun (WGS) entry which is preliminary data.</text>
</comment>
<dbReference type="RefSeq" id="WP_108687345.1">
    <property type="nucleotide sequence ID" value="NZ_QCYK01000002.1"/>
</dbReference>
<sequence length="255" mass="28328">MFQFSFKKYFKAGVLAGGILLLVTSCKKDVPAAQFPASLTIVNGINDNTSFLTTYFGTTRPKYYSRLSYVGTGNSFDYATDKMDLPLTLFRNNDTLQPDKPFLKTNLKLEPGGIFTHFVYGSPTAVKQKTIKENLPTRNVDDSVANLRIINLFDNRSIDVLELEPVPGSMATDLAYEELTGFIRVPISTSVQNFRFEVRDHATGVTLATLSDANIYPGTTTINPNWLFKARTMLVTGTWTSQSVFSARATSIGHY</sequence>
<dbReference type="Proteomes" id="UP000244450">
    <property type="component" value="Unassembled WGS sequence"/>
</dbReference>
<evidence type="ECO:0000313" key="2">
    <source>
        <dbReference type="Proteomes" id="UP000244450"/>
    </source>
</evidence>
<proteinExistence type="predicted"/>
<keyword evidence="2" id="KW-1185">Reference proteome</keyword>
<accession>A0A2T7BGV2</accession>
<protein>
    <recommendedName>
        <fullName evidence="3">DUF4397 domain-containing protein</fullName>
    </recommendedName>
</protein>
<dbReference type="EMBL" id="QCYK01000002">
    <property type="protein sequence ID" value="PUZ25505.1"/>
    <property type="molecule type" value="Genomic_DNA"/>
</dbReference>
<organism evidence="1 2">
    <name type="scientific">Chitinophaga parva</name>
    <dbReference type="NCBI Taxonomy" id="2169414"/>
    <lineage>
        <taxon>Bacteria</taxon>
        <taxon>Pseudomonadati</taxon>
        <taxon>Bacteroidota</taxon>
        <taxon>Chitinophagia</taxon>
        <taxon>Chitinophagales</taxon>
        <taxon>Chitinophagaceae</taxon>
        <taxon>Chitinophaga</taxon>
    </lineage>
</organism>
<reference evidence="1 2" key="1">
    <citation type="submission" date="2018-04" db="EMBL/GenBank/DDBJ databases">
        <title>Chitinophaga fuyangensis sp. nov., isolated from soil in a chemical factory.</title>
        <authorList>
            <person name="Chen K."/>
        </authorList>
    </citation>
    <scope>NUCLEOTIDE SEQUENCE [LARGE SCALE GENOMIC DNA]</scope>
    <source>
        <strain evidence="1 2">LY-1</strain>
    </source>
</reference>
<name>A0A2T7BGV2_9BACT</name>
<evidence type="ECO:0008006" key="3">
    <source>
        <dbReference type="Google" id="ProtNLM"/>
    </source>
</evidence>